<protein>
    <submittedName>
        <fullName evidence="1">Uncharacterized protein</fullName>
    </submittedName>
</protein>
<name>A0A1F7X918_9BACT</name>
<evidence type="ECO:0000313" key="2">
    <source>
        <dbReference type="Proteomes" id="UP000177053"/>
    </source>
</evidence>
<comment type="caution">
    <text evidence="1">The sequence shown here is derived from an EMBL/GenBank/DDBJ whole genome shotgun (WGS) entry which is preliminary data.</text>
</comment>
<sequence>MIISRLNLQSKKADPGWHYTEYLEKLLSNFGGVAVVNPKEALEMAKKMRSEVIILANWKAESSDGDPCSPELVRSLKTKLPQAKIVLDPPCQIYQQDRQSLVKEEALRSGVSVILYRHLSEPLTINTYKNAGIF</sequence>
<evidence type="ECO:0000313" key="1">
    <source>
        <dbReference type="EMBL" id="OGM11532.1"/>
    </source>
</evidence>
<dbReference type="EMBL" id="MGFS01000016">
    <property type="protein sequence ID" value="OGM11532.1"/>
    <property type="molecule type" value="Genomic_DNA"/>
</dbReference>
<proteinExistence type="predicted"/>
<organism evidence="1 2">
    <name type="scientific">Candidatus Woesebacteria bacterium RBG_16_34_12</name>
    <dbReference type="NCBI Taxonomy" id="1802480"/>
    <lineage>
        <taxon>Bacteria</taxon>
        <taxon>Candidatus Woeseibacteriota</taxon>
    </lineage>
</organism>
<accession>A0A1F7X918</accession>
<dbReference type="Proteomes" id="UP000177053">
    <property type="component" value="Unassembled WGS sequence"/>
</dbReference>
<reference evidence="1 2" key="1">
    <citation type="journal article" date="2016" name="Nat. Commun.">
        <title>Thousands of microbial genomes shed light on interconnected biogeochemical processes in an aquifer system.</title>
        <authorList>
            <person name="Anantharaman K."/>
            <person name="Brown C.T."/>
            <person name="Hug L.A."/>
            <person name="Sharon I."/>
            <person name="Castelle C.J."/>
            <person name="Probst A.J."/>
            <person name="Thomas B.C."/>
            <person name="Singh A."/>
            <person name="Wilkins M.J."/>
            <person name="Karaoz U."/>
            <person name="Brodie E.L."/>
            <person name="Williams K.H."/>
            <person name="Hubbard S.S."/>
            <person name="Banfield J.F."/>
        </authorList>
    </citation>
    <scope>NUCLEOTIDE SEQUENCE [LARGE SCALE GENOMIC DNA]</scope>
</reference>
<gene>
    <name evidence="1" type="ORF">A2Z22_00595</name>
</gene>
<dbReference type="AlphaFoldDB" id="A0A1F7X918"/>